<accession>A0A645ENK1</accession>
<gene>
    <name evidence="1" type="ORF">SDC9_150826</name>
</gene>
<sequence>MRPIEVTLTATGTSQWIPVDFYKLPFQLTLGVDVTGTATASVEYTVNNVWDPNVTPVGHTVTGLNAVTNNTVASLNFPVRAVRITAGPMAGTATLTILQGRSS</sequence>
<reference evidence="1" key="1">
    <citation type="submission" date="2019-08" db="EMBL/GenBank/DDBJ databases">
        <authorList>
            <person name="Kucharzyk K."/>
            <person name="Murdoch R.W."/>
            <person name="Higgins S."/>
            <person name="Loffler F."/>
        </authorList>
    </citation>
    <scope>NUCLEOTIDE SEQUENCE</scope>
</reference>
<dbReference type="EMBL" id="VSSQ01049518">
    <property type="protein sequence ID" value="MPN03595.1"/>
    <property type="molecule type" value="Genomic_DNA"/>
</dbReference>
<protein>
    <submittedName>
        <fullName evidence="1">Uncharacterized protein</fullName>
    </submittedName>
</protein>
<name>A0A645ENK1_9ZZZZ</name>
<dbReference type="AlphaFoldDB" id="A0A645ENK1"/>
<comment type="caution">
    <text evidence="1">The sequence shown here is derived from an EMBL/GenBank/DDBJ whole genome shotgun (WGS) entry which is preliminary data.</text>
</comment>
<evidence type="ECO:0000313" key="1">
    <source>
        <dbReference type="EMBL" id="MPN03595.1"/>
    </source>
</evidence>
<organism evidence="1">
    <name type="scientific">bioreactor metagenome</name>
    <dbReference type="NCBI Taxonomy" id="1076179"/>
    <lineage>
        <taxon>unclassified sequences</taxon>
        <taxon>metagenomes</taxon>
        <taxon>ecological metagenomes</taxon>
    </lineage>
</organism>
<proteinExistence type="predicted"/>